<dbReference type="InterPro" id="IPR036188">
    <property type="entry name" value="FAD/NAD-bd_sf"/>
</dbReference>
<evidence type="ECO:0000256" key="6">
    <source>
        <dbReference type="ARBA" id="ARBA00022630"/>
    </source>
</evidence>
<dbReference type="PRINTS" id="PR00368">
    <property type="entry name" value="FADPNR"/>
</dbReference>
<comment type="cofactor">
    <cofactor evidence="1 13">
        <name>FAD</name>
        <dbReference type="ChEBI" id="CHEBI:57692"/>
    </cofactor>
</comment>
<evidence type="ECO:0000256" key="5">
    <source>
        <dbReference type="ARBA" id="ARBA00021901"/>
    </source>
</evidence>
<dbReference type="GO" id="GO:0005737">
    <property type="term" value="C:cytoplasm"/>
    <property type="evidence" value="ECO:0007669"/>
    <property type="project" value="UniProtKB-SubCell"/>
</dbReference>
<evidence type="ECO:0000313" key="17">
    <source>
        <dbReference type="Proteomes" id="UP000425178"/>
    </source>
</evidence>
<comment type="function">
    <text evidence="10">Catalyzes the oxidation of L-aspartate to iminoaspartate, the first step in the de novo biosynthesis of NAD(+).</text>
</comment>
<keyword evidence="6 13" id="KW-0285">Flavoprotein</keyword>
<comment type="pathway">
    <text evidence="2 13">Cofactor biosynthesis; NAD(+) biosynthesis; iminoaspartate from L-aspartate (oxidase route): step 1/1.</text>
</comment>
<dbReference type="Gene3D" id="1.20.58.100">
    <property type="entry name" value="Fumarate reductase/succinate dehydrogenase flavoprotein-like, C-terminal domain"/>
    <property type="match status" value="1"/>
</dbReference>
<dbReference type="InterPro" id="IPR005288">
    <property type="entry name" value="NadB"/>
</dbReference>
<feature type="domain" description="Fumarate reductase/succinate dehydrogenase flavoprotein-like C-terminal" evidence="15">
    <location>
        <begin position="447"/>
        <end position="547"/>
    </location>
</feature>
<comment type="subcellular location">
    <subcellularLocation>
        <location evidence="13">Cytoplasm</location>
    </subcellularLocation>
</comment>
<evidence type="ECO:0000256" key="8">
    <source>
        <dbReference type="ARBA" id="ARBA00022827"/>
    </source>
</evidence>
<evidence type="ECO:0000256" key="9">
    <source>
        <dbReference type="ARBA" id="ARBA00023002"/>
    </source>
</evidence>
<evidence type="ECO:0000256" key="12">
    <source>
        <dbReference type="NCBIfam" id="TIGR00551"/>
    </source>
</evidence>
<protein>
    <recommendedName>
        <fullName evidence="5 12">L-aspartate oxidase</fullName>
        <ecNumber evidence="4 12">1.4.3.16</ecNumber>
    </recommendedName>
</protein>
<dbReference type="FunFam" id="3.90.700.10:FF:000002">
    <property type="entry name" value="L-aspartate oxidase"/>
    <property type="match status" value="1"/>
</dbReference>
<gene>
    <name evidence="16" type="primary">nadB</name>
    <name evidence="16" type="ORF">CETAM_02600</name>
</gene>
<keyword evidence="9 13" id="KW-0560">Oxidoreductase</keyword>
<dbReference type="EC" id="1.4.3.16" evidence="4 12"/>
<dbReference type="PANTHER" id="PTHR42716">
    <property type="entry name" value="L-ASPARTATE OXIDASE"/>
    <property type="match status" value="1"/>
</dbReference>
<dbReference type="InterPro" id="IPR015939">
    <property type="entry name" value="Fum_Rdtase/Succ_DH_flav-like_C"/>
</dbReference>
<dbReference type="GO" id="GO:0008734">
    <property type="term" value="F:L-aspartate oxidase activity"/>
    <property type="evidence" value="ECO:0007669"/>
    <property type="project" value="UniProtKB-UniRule"/>
</dbReference>
<dbReference type="SUPFAM" id="SSF51905">
    <property type="entry name" value="FAD/NAD(P)-binding domain"/>
    <property type="match status" value="1"/>
</dbReference>
<dbReference type="Pfam" id="PF02910">
    <property type="entry name" value="Succ_DH_flav_C"/>
    <property type="match status" value="1"/>
</dbReference>
<evidence type="ECO:0000256" key="7">
    <source>
        <dbReference type="ARBA" id="ARBA00022642"/>
    </source>
</evidence>
<dbReference type="NCBIfam" id="TIGR00551">
    <property type="entry name" value="nadB"/>
    <property type="match status" value="1"/>
</dbReference>
<dbReference type="RefSeq" id="WP_156226942.1">
    <property type="nucleotide sequence ID" value="NZ_CP046453.1"/>
</dbReference>
<comment type="catalytic activity">
    <reaction evidence="11">
        <text>L-aspartate + O2 = iminosuccinate + H2O2</text>
        <dbReference type="Rhea" id="RHEA:25876"/>
        <dbReference type="ChEBI" id="CHEBI:15379"/>
        <dbReference type="ChEBI" id="CHEBI:16240"/>
        <dbReference type="ChEBI" id="CHEBI:29991"/>
        <dbReference type="ChEBI" id="CHEBI:77875"/>
        <dbReference type="EC" id="1.4.3.16"/>
    </reaction>
    <physiologicalReaction direction="left-to-right" evidence="11">
        <dbReference type="Rhea" id="RHEA:25877"/>
    </physiologicalReaction>
</comment>
<dbReference type="Gene3D" id="3.50.50.60">
    <property type="entry name" value="FAD/NAD(P)-binding domain"/>
    <property type="match status" value="1"/>
</dbReference>
<evidence type="ECO:0000256" key="2">
    <source>
        <dbReference type="ARBA" id="ARBA00004950"/>
    </source>
</evidence>
<keyword evidence="7 13" id="KW-0662">Pyridine nucleotide biosynthesis</keyword>
<dbReference type="Gene3D" id="3.90.700.10">
    <property type="entry name" value="Succinate dehydrogenase/fumarate reductase flavoprotein, catalytic domain"/>
    <property type="match status" value="1"/>
</dbReference>
<dbReference type="InterPro" id="IPR003953">
    <property type="entry name" value="FAD-dep_OxRdtase_2_FAD-bd"/>
</dbReference>
<evidence type="ECO:0000256" key="10">
    <source>
        <dbReference type="ARBA" id="ARBA00029426"/>
    </source>
</evidence>
<dbReference type="InterPro" id="IPR027477">
    <property type="entry name" value="Succ_DH/fumarate_Rdtase_cat_sf"/>
</dbReference>
<dbReference type="EMBL" id="CP046453">
    <property type="protein sequence ID" value="QGU03800.1"/>
    <property type="molecule type" value="Genomic_DNA"/>
</dbReference>
<keyword evidence="17" id="KW-1185">Reference proteome</keyword>
<dbReference type="KEGG" id="ccoe:CETAM_02600"/>
<dbReference type="SUPFAM" id="SSF56425">
    <property type="entry name" value="Succinate dehydrogenase/fumarate reductase flavoprotein, catalytic domain"/>
    <property type="match status" value="1"/>
</dbReference>
<evidence type="ECO:0000256" key="3">
    <source>
        <dbReference type="ARBA" id="ARBA00008562"/>
    </source>
</evidence>
<dbReference type="PRINTS" id="PR00411">
    <property type="entry name" value="PNDRDTASEI"/>
</dbReference>
<dbReference type="GO" id="GO:0034628">
    <property type="term" value="P:'de novo' NAD+ biosynthetic process from L-aspartate"/>
    <property type="evidence" value="ECO:0007669"/>
    <property type="project" value="TreeGrafter"/>
</dbReference>
<comment type="similarity">
    <text evidence="3 13">Belongs to the FAD-dependent oxidoreductase 2 family. NadB subfamily.</text>
</comment>
<evidence type="ECO:0000256" key="13">
    <source>
        <dbReference type="RuleBase" id="RU362049"/>
    </source>
</evidence>
<name>A0A6B8W2E1_9CORY</name>
<dbReference type="Pfam" id="PF00890">
    <property type="entry name" value="FAD_binding_2"/>
    <property type="match status" value="1"/>
</dbReference>
<dbReference type="SUPFAM" id="SSF46977">
    <property type="entry name" value="Succinate dehydrogenase/fumarate reductase flavoprotein C-terminal domain"/>
    <property type="match status" value="1"/>
</dbReference>
<dbReference type="GO" id="GO:0033765">
    <property type="term" value="F:steroid dehydrogenase activity, acting on the CH-CH group of donors"/>
    <property type="evidence" value="ECO:0007669"/>
    <property type="project" value="UniProtKB-ARBA"/>
</dbReference>
<evidence type="ECO:0000256" key="4">
    <source>
        <dbReference type="ARBA" id="ARBA00012173"/>
    </source>
</evidence>
<organism evidence="16 17">
    <name type="scientific">Corynebacterium comes</name>
    <dbReference type="NCBI Taxonomy" id="2675218"/>
    <lineage>
        <taxon>Bacteria</taxon>
        <taxon>Bacillati</taxon>
        <taxon>Actinomycetota</taxon>
        <taxon>Actinomycetes</taxon>
        <taxon>Mycobacteriales</taxon>
        <taxon>Corynebacteriaceae</taxon>
        <taxon>Corynebacterium</taxon>
    </lineage>
</organism>
<evidence type="ECO:0000256" key="11">
    <source>
        <dbReference type="ARBA" id="ARBA00048305"/>
    </source>
</evidence>
<sequence>MTPTHTTGMLATPAPTWQRATGVVIIGSGAAGLTAAVHLAEAGVPAMLLTRATDPTESATDWAQGGLAAVWDAADTAGAHFADTLTAGAGLCDPSAVRTLVESAPGVIRRLINLGARFDRAGDDYDLHLEGGHSARRILHARGDGSGREVERTLLHALRRRLDQPGCSVRLRTGLRAIDVLTDGHGAACGVRVRDGAGAVGDLLAPTVVLATGGAGQAWTLTSNPAVATGDGLAMAWRAGATVRDVEFTQFHPTILHRRAGESRTGGRDVLVSEAVRGEGAVLIDHAGRRIMLGVHPLADLAPRDVVSAAMHAHMSATGEECLLLDARHFGAAAWESKFPGILAMLRERGVDPVSDPIPVRPGAHYLCGGVATDMEGRTNVPGLFAIGELAATGVQGANRLASNSVPEALVMGDRLGRWLRDLPLDLPGEPVPRRTLPLADSANLARINELMDTHVGVLRTAEGLDAAMAGLAALPTGQVLDDDALDATAVHTTALLVAHAAREREESRGAHRRADHPQASPAWEAHVCLQAGSAGMRVSREPVGQAATATAPAGAAVHVG</sequence>
<dbReference type="UniPathway" id="UPA00253">
    <property type="reaction ID" value="UER00326"/>
</dbReference>
<dbReference type="Proteomes" id="UP000425178">
    <property type="component" value="Chromosome"/>
</dbReference>
<reference evidence="16 17" key="1">
    <citation type="journal article" date="2021" name="Int. J. Syst. Evol. Microbiol.">
        <title>Classification of three corynebacterial strains isolated from a small paddock in North Rhine-Westphalia: proposal of &lt;i&gt;Corynebacterium kalinowskii&lt;/i&gt; sp. nov., &lt;i&gt;Corynebacterium comes&lt;/i&gt; sp. nov. and &lt;i&gt;Corynebacterium occultum&lt;/i&gt; sp. nov.</title>
        <authorList>
            <person name="Schaffert L."/>
            <person name="Ruwe M."/>
            <person name="Milse J."/>
            <person name="Hanuschka K."/>
            <person name="Ortseifen V."/>
            <person name="Droste J."/>
            <person name="Brandt D."/>
            <person name="Schl L."/>
            <person name="Kutter Y."/>
            <person name="Vinke S."/>
            <person name="Vieh P."/>
            <person name="Jacob L."/>
            <person name="L N.C."/>
            <person name="Schulte-Berndt E."/>
            <person name="Hain C."/>
            <person name="Linder M."/>
            <person name="Schmidt P."/>
            <person name="Wollenschl L."/>
            <person name="Luttermann T."/>
            <person name="Thieme E."/>
            <person name="Hassa J."/>
            <person name="Haak M."/>
            <person name="Wittchen M."/>
            <person name="Mentz A."/>
            <person name="Persicke M."/>
            <person name="Busche T."/>
            <person name="R C."/>
        </authorList>
    </citation>
    <scope>NUCLEOTIDE SEQUENCE [LARGE SCALE GENOMIC DNA]</scope>
    <source>
        <strain evidence="16 17">2019</strain>
    </source>
</reference>
<keyword evidence="8 13" id="KW-0274">FAD</keyword>
<proteinExistence type="inferred from homology"/>
<accession>A0A6B8W2E1</accession>
<evidence type="ECO:0000259" key="15">
    <source>
        <dbReference type="Pfam" id="PF02910"/>
    </source>
</evidence>
<evidence type="ECO:0000256" key="1">
    <source>
        <dbReference type="ARBA" id="ARBA00001974"/>
    </source>
</evidence>
<dbReference type="PANTHER" id="PTHR42716:SF2">
    <property type="entry name" value="L-ASPARTATE OXIDASE, CHLOROPLASTIC"/>
    <property type="match status" value="1"/>
</dbReference>
<dbReference type="AlphaFoldDB" id="A0A6B8W2E1"/>
<evidence type="ECO:0000313" key="16">
    <source>
        <dbReference type="EMBL" id="QGU03800.1"/>
    </source>
</evidence>
<evidence type="ECO:0000259" key="14">
    <source>
        <dbReference type="Pfam" id="PF00890"/>
    </source>
</evidence>
<feature type="domain" description="FAD-dependent oxidoreductase 2 FAD-binding" evidence="14">
    <location>
        <begin position="23"/>
        <end position="406"/>
    </location>
</feature>
<dbReference type="InterPro" id="IPR037099">
    <property type="entry name" value="Fum_R/Succ_DH_flav-like_C_sf"/>
</dbReference>